<dbReference type="KEGG" id="bko:CKF48_10535"/>
<dbReference type="Proteomes" id="UP000215137">
    <property type="component" value="Chromosome"/>
</dbReference>
<dbReference type="EMBL" id="CP022983">
    <property type="protein sequence ID" value="ASV67710.1"/>
    <property type="molecule type" value="Genomic_DNA"/>
</dbReference>
<evidence type="ECO:0000313" key="1">
    <source>
        <dbReference type="EMBL" id="ASV67710.1"/>
    </source>
</evidence>
<proteinExistence type="predicted"/>
<dbReference type="RefSeq" id="WP_095371280.1">
    <property type="nucleotide sequence ID" value="NZ_CANMJM010000025.1"/>
</dbReference>
<dbReference type="Pfam" id="PF10955">
    <property type="entry name" value="Fin"/>
    <property type="match status" value="1"/>
</dbReference>
<accession>A0A248THZ3</accession>
<reference evidence="1 2" key="1">
    <citation type="submission" date="2017-08" db="EMBL/GenBank/DDBJ databases">
        <title>Complete Genome Sequence of Bacillus kochii Oregon-R-modENCODE STRAIN BDGP4, isolated from Drosophila melanogaster gut.</title>
        <authorList>
            <person name="Wan K.H."/>
            <person name="Yu C."/>
            <person name="Park S."/>
            <person name="Hammonds A.S."/>
            <person name="Booth B.W."/>
            <person name="Celniker S.E."/>
        </authorList>
    </citation>
    <scope>NUCLEOTIDE SEQUENCE [LARGE SCALE GENOMIC DNA]</scope>
    <source>
        <strain evidence="1 2">BDGP4</strain>
    </source>
</reference>
<dbReference type="InterPro" id="IPR020115">
    <property type="entry name" value="Fin"/>
</dbReference>
<evidence type="ECO:0008006" key="3">
    <source>
        <dbReference type="Google" id="ProtNLM"/>
    </source>
</evidence>
<name>A0A248THZ3_9BACI</name>
<keyword evidence="2" id="KW-1185">Reference proteome</keyword>
<sequence length="76" mass="8916">MAIHYSCRHCGVSLGTVDKQTVQAEQLGFHKLNEEERHEMIQYDNSGNVYVKAICEDCHESLERNPDYYQQDFLIH</sequence>
<dbReference type="GeneID" id="97213833"/>
<dbReference type="AlphaFoldDB" id="A0A248THZ3"/>
<dbReference type="OrthoDB" id="2084556at2"/>
<gene>
    <name evidence="1" type="ORF">CKF48_10535</name>
</gene>
<protein>
    <recommendedName>
        <fullName evidence="3">Peptide ABC transporter permease</fullName>
    </recommendedName>
</protein>
<evidence type="ECO:0000313" key="2">
    <source>
        <dbReference type="Proteomes" id="UP000215137"/>
    </source>
</evidence>
<organism evidence="1 2">
    <name type="scientific">Cytobacillus kochii</name>
    <dbReference type="NCBI Taxonomy" id="859143"/>
    <lineage>
        <taxon>Bacteria</taxon>
        <taxon>Bacillati</taxon>
        <taxon>Bacillota</taxon>
        <taxon>Bacilli</taxon>
        <taxon>Bacillales</taxon>
        <taxon>Bacillaceae</taxon>
        <taxon>Cytobacillus</taxon>
    </lineage>
</organism>
<dbReference type="GO" id="GO:0010468">
    <property type="term" value="P:regulation of gene expression"/>
    <property type="evidence" value="ECO:0007669"/>
    <property type="project" value="InterPro"/>
</dbReference>